<dbReference type="PROSITE" id="PS50262">
    <property type="entry name" value="G_PROTEIN_RECEP_F1_2"/>
    <property type="match status" value="1"/>
</dbReference>
<sequence length="383" mass="44070">MFRSDLCACNDHFGQFLQSDLSSSSSSSLDYDDFYELLNENSTASLPAQHSASVFKEISIITYILIGVPANLLIIYVSISSVRRNPASNWLIINLCISDLLVLMHSVLGLYKEFNRNWRPGSSITCKYYQGSNQLFLTISLFSIAAISFDRYFAISGKEGAISSIDFNHKRFIYLTILVWLTAFLLTFPTFQAAEFSVNAFNNQSECILNWHHLEKDECLEILNGENTESCHNLNKCAINQYRNQKIYDIIFLLVGFLIPLLISGFSYVKILKEVKQTRKRISRLSGTKRQGCKNKYLLVTIIASFCGNLISWMCLVIFKLLRVLNVHLPDRDCYYFEKADDILIYTGPILNPILFSFVGKNFRRKFRVLSFQELFLAEIFFR</sequence>
<comment type="similarity">
    <text evidence="9">Belongs to the G-protein coupled receptor 1 family.</text>
</comment>
<keyword evidence="5 9" id="KW-0297">G-protein coupled receptor</keyword>
<keyword evidence="4 10" id="KW-1133">Transmembrane helix</keyword>
<protein>
    <recommendedName>
        <fullName evidence="11">G-protein coupled receptors family 1 profile domain-containing protein</fullName>
    </recommendedName>
</protein>
<evidence type="ECO:0000313" key="12">
    <source>
        <dbReference type="EMBL" id="CBY23437.1"/>
    </source>
</evidence>
<evidence type="ECO:0000256" key="4">
    <source>
        <dbReference type="ARBA" id="ARBA00022989"/>
    </source>
</evidence>
<dbReference type="AlphaFoldDB" id="E4X1X0"/>
<feature type="transmembrane region" description="Helical" evidence="10">
    <location>
        <begin position="91"/>
        <end position="111"/>
    </location>
</feature>
<feature type="transmembrane region" description="Helical" evidence="10">
    <location>
        <begin position="250"/>
        <end position="271"/>
    </location>
</feature>
<feature type="transmembrane region" description="Helical" evidence="10">
    <location>
        <begin position="343"/>
        <end position="360"/>
    </location>
</feature>
<keyword evidence="8 9" id="KW-0807">Transducer</keyword>
<dbReference type="Gene3D" id="1.20.1070.10">
    <property type="entry name" value="Rhodopsin 7-helix transmembrane proteins"/>
    <property type="match status" value="1"/>
</dbReference>
<dbReference type="PROSITE" id="PS00237">
    <property type="entry name" value="G_PROTEIN_RECEP_F1_1"/>
    <property type="match status" value="1"/>
</dbReference>
<dbReference type="InterPro" id="IPR000276">
    <property type="entry name" value="GPCR_Rhodpsn"/>
</dbReference>
<evidence type="ECO:0000313" key="13">
    <source>
        <dbReference type="Proteomes" id="UP000001307"/>
    </source>
</evidence>
<evidence type="ECO:0000256" key="8">
    <source>
        <dbReference type="ARBA" id="ARBA00023224"/>
    </source>
</evidence>
<dbReference type="CDD" id="cd00637">
    <property type="entry name" value="7tm_classA_rhodopsin-like"/>
    <property type="match status" value="1"/>
</dbReference>
<dbReference type="Proteomes" id="UP000001307">
    <property type="component" value="Unassembled WGS sequence"/>
</dbReference>
<evidence type="ECO:0000256" key="10">
    <source>
        <dbReference type="SAM" id="Phobius"/>
    </source>
</evidence>
<dbReference type="GO" id="GO:0005886">
    <property type="term" value="C:plasma membrane"/>
    <property type="evidence" value="ECO:0007669"/>
    <property type="project" value="UniProtKB-SubCell"/>
</dbReference>
<dbReference type="EMBL" id="FN653021">
    <property type="protein sequence ID" value="CBY23437.1"/>
    <property type="molecule type" value="Genomic_DNA"/>
</dbReference>
<keyword evidence="13" id="KW-1185">Reference proteome</keyword>
<feature type="transmembrane region" description="Helical" evidence="10">
    <location>
        <begin position="297"/>
        <end position="323"/>
    </location>
</feature>
<evidence type="ECO:0000256" key="1">
    <source>
        <dbReference type="ARBA" id="ARBA00004651"/>
    </source>
</evidence>
<dbReference type="GO" id="GO:0004930">
    <property type="term" value="F:G protein-coupled receptor activity"/>
    <property type="evidence" value="ECO:0007669"/>
    <property type="project" value="UniProtKB-KW"/>
</dbReference>
<organism evidence="12">
    <name type="scientific">Oikopleura dioica</name>
    <name type="common">Tunicate</name>
    <dbReference type="NCBI Taxonomy" id="34765"/>
    <lineage>
        <taxon>Eukaryota</taxon>
        <taxon>Metazoa</taxon>
        <taxon>Chordata</taxon>
        <taxon>Tunicata</taxon>
        <taxon>Appendicularia</taxon>
        <taxon>Copelata</taxon>
        <taxon>Oikopleuridae</taxon>
        <taxon>Oikopleura</taxon>
    </lineage>
</organism>
<gene>
    <name evidence="12" type="ORF">GSOID_T00015875001</name>
</gene>
<comment type="subcellular location">
    <subcellularLocation>
        <location evidence="1">Cell membrane</location>
        <topology evidence="1">Multi-pass membrane protein</topology>
    </subcellularLocation>
</comment>
<evidence type="ECO:0000256" key="3">
    <source>
        <dbReference type="ARBA" id="ARBA00022692"/>
    </source>
</evidence>
<keyword evidence="7 9" id="KW-0675">Receptor</keyword>
<accession>E4X1X0</accession>
<dbReference type="PRINTS" id="PR00237">
    <property type="entry name" value="GPCRRHODOPSN"/>
</dbReference>
<dbReference type="PANTHER" id="PTHR24228:SF74">
    <property type="entry name" value="G-PROTEIN COUPLED RECEPTORS FAMILY 1 PROFILE DOMAIN-CONTAINING PROTEIN"/>
    <property type="match status" value="1"/>
</dbReference>
<dbReference type="PANTHER" id="PTHR24228">
    <property type="entry name" value="B2 BRADYKININ RECEPTOR/ANGIOTENSIN II RECEPTOR"/>
    <property type="match status" value="1"/>
</dbReference>
<dbReference type="InterPro" id="IPR017452">
    <property type="entry name" value="GPCR_Rhodpsn_7TM"/>
</dbReference>
<evidence type="ECO:0000256" key="7">
    <source>
        <dbReference type="ARBA" id="ARBA00023170"/>
    </source>
</evidence>
<evidence type="ECO:0000256" key="9">
    <source>
        <dbReference type="RuleBase" id="RU000688"/>
    </source>
</evidence>
<proteinExistence type="inferred from homology"/>
<reference evidence="12" key="1">
    <citation type="journal article" date="2010" name="Science">
        <title>Plasticity of animal genome architecture unmasked by rapid evolution of a pelagic tunicate.</title>
        <authorList>
            <person name="Denoeud F."/>
            <person name="Henriet S."/>
            <person name="Mungpakdee S."/>
            <person name="Aury J.M."/>
            <person name="Da Silva C."/>
            <person name="Brinkmann H."/>
            <person name="Mikhaleva J."/>
            <person name="Olsen L.C."/>
            <person name="Jubin C."/>
            <person name="Canestro C."/>
            <person name="Bouquet J.M."/>
            <person name="Danks G."/>
            <person name="Poulain J."/>
            <person name="Campsteijn C."/>
            <person name="Adamski M."/>
            <person name="Cross I."/>
            <person name="Yadetie F."/>
            <person name="Muffato M."/>
            <person name="Louis A."/>
            <person name="Butcher S."/>
            <person name="Tsagkogeorga G."/>
            <person name="Konrad A."/>
            <person name="Singh S."/>
            <person name="Jensen M.F."/>
            <person name="Cong E.H."/>
            <person name="Eikeseth-Otteraa H."/>
            <person name="Noel B."/>
            <person name="Anthouard V."/>
            <person name="Porcel B.M."/>
            <person name="Kachouri-Lafond R."/>
            <person name="Nishino A."/>
            <person name="Ugolini M."/>
            <person name="Chourrout P."/>
            <person name="Nishida H."/>
            <person name="Aasland R."/>
            <person name="Huzurbazar S."/>
            <person name="Westhof E."/>
            <person name="Delsuc F."/>
            <person name="Lehrach H."/>
            <person name="Reinhardt R."/>
            <person name="Weissenbach J."/>
            <person name="Roy S.W."/>
            <person name="Artiguenave F."/>
            <person name="Postlethwait J.H."/>
            <person name="Manak J.R."/>
            <person name="Thompson E.M."/>
            <person name="Jaillon O."/>
            <person name="Du Pasquier L."/>
            <person name="Boudinot P."/>
            <person name="Liberles D.A."/>
            <person name="Volff J.N."/>
            <person name="Philippe H."/>
            <person name="Lenhard B."/>
            <person name="Roest Crollius H."/>
            <person name="Wincker P."/>
            <person name="Chourrout D."/>
        </authorList>
    </citation>
    <scope>NUCLEOTIDE SEQUENCE [LARGE SCALE GENOMIC DNA]</scope>
</reference>
<keyword evidence="6 10" id="KW-0472">Membrane</keyword>
<dbReference type="OrthoDB" id="10049706at2759"/>
<keyword evidence="2" id="KW-1003">Cell membrane</keyword>
<evidence type="ECO:0000256" key="2">
    <source>
        <dbReference type="ARBA" id="ARBA00022475"/>
    </source>
</evidence>
<evidence type="ECO:0000256" key="5">
    <source>
        <dbReference type="ARBA" id="ARBA00023040"/>
    </source>
</evidence>
<feature type="transmembrane region" description="Helical" evidence="10">
    <location>
        <begin position="60"/>
        <end position="79"/>
    </location>
</feature>
<evidence type="ECO:0000259" key="11">
    <source>
        <dbReference type="PROSITE" id="PS50262"/>
    </source>
</evidence>
<name>E4X1X0_OIKDI</name>
<dbReference type="InParanoid" id="E4X1X0"/>
<keyword evidence="3 9" id="KW-0812">Transmembrane</keyword>
<dbReference type="Pfam" id="PF00001">
    <property type="entry name" value="7tm_1"/>
    <property type="match status" value="2"/>
</dbReference>
<evidence type="ECO:0000256" key="6">
    <source>
        <dbReference type="ARBA" id="ARBA00023136"/>
    </source>
</evidence>
<dbReference type="SUPFAM" id="SSF81321">
    <property type="entry name" value="Family A G protein-coupled receptor-like"/>
    <property type="match status" value="1"/>
</dbReference>
<feature type="transmembrane region" description="Helical" evidence="10">
    <location>
        <begin position="172"/>
        <end position="191"/>
    </location>
</feature>
<feature type="domain" description="G-protein coupled receptors family 1 profile" evidence="11">
    <location>
        <begin position="70"/>
        <end position="356"/>
    </location>
</feature>